<organism evidence="2 3">
    <name type="scientific">Penicillium fimorum</name>
    <dbReference type="NCBI Taxonomy" id="1882269"/>
    <lineage>
        <taxon>Eukaryota</taxon>
        <taxon>Fungi</taxon>
        <taxon>Dikarya</taxon>
        <taxon>Ascomycota</taxon>
        <taxon>Pezizomycotina</taxon>
        <taxon>Eurotiomycetes</taxon>
        <taxon>Eurotiomycetidae</taxon>
        <taxon>Eurotiales</taxon>
        <taxon>Aspergillaceae</taxon>
        <taxon>Penicillium</taxon>
    </lineage>
</organism>
<accession>A0A9X0C1A0</accession>
<evidence type="ECO:0000313" key="2">
    <source>
        <dbReference type="EMBL" id="KAJ5494378.1"/>
    </source>
</evidence>
<feature type="region of interest" description="Disordered" evidence="1">
    <location>
        <begin position="76"/>
        <end position="96"/>
    </location>
</feature>
<proteinExistence type="predicted"/>
<dbReference type="EMBL" id="JAPWDS010000006">
    <property type="protein sequence ID" value="KAJ5494378.1"/>
    <property type="molecule type" value="Genomic_DNA"/>
</dbReference>
<evidence type="ECO:0000256" key="1">
    <source>
        <dbReference type="SAM" id="MobiDB-lite"/>
    </source>
</evidence>
<evidence type="ECO:0000313" key="3">
    <source>
        <dbReference type="Proteomes" id="UP001149954"/>
    </source>
</evidence>
<keyword evidence="3" id="KW-1185">Reference proteome</keyword>
<comment type="caution">
    <text evidence="2">The sequence shown here is derived from an EMBL/GenBank/DDBJ whole genome shotgun (WGS) entry which is preliminary data.</text>
</comment>
<protein>
    <submittedName>
        <fullName evidence="2">Uncharacterized protein</fullName>
    </submittedName>
</protein>
<gene>
    <name evidence="2" type="ORF">N7463_010465</name>
</gene>
<sequence>MDVWSLFVTIAWTVDLNKFRQNLHQFKTVQEVHQALSAVAPKMTNISEMARLDPDMRASAAQMLVKCFDGEGLSTSRNRVPPLSPSKLEITEAEMH</sequence>
<reference evidence="2" key="1">
    <citation type="submission" date="2022-12" db="EMBL/GenBank/DDBJ databases">
        <authorList>
            <person name="Petersen C."/>
        </authorList>
    </citation>
    <scope>NUCLEOTIDE SEQUENCE</scope>
    <source>
        <strain evidence="2">IBT 29495</strain>
    </source>
</reference>
<dbReference type="AlphaFoldDB" id="A0A9X0C1A0"/>
<reference evidence="2" key="2">
    <citation type="journal article" date="2023" name="IMA Fungus">
        <title>Comparative genomic study of the Penicillium genus elucidates a diverse pangenome and 15 lateral gene transfer events.</title>
        <authorList>
            <person name="Petersen C."/>
            <person name="Sorensen T."/>
            <person name="Nielsen M.R."/>
            <person name="Sondergaard T.E."/>
            <person name="Sorensen J.L."/>
            <person name="Fitzpatrick D.A."/>
            <person name="Frisvad J.C."/>
            <person name="Nielsen K.L."/>
        </authorList>
    </citation>
    <scope>NUCLEOTIDE SEQUENCE</scope>
    <source>
        <strain evidence="2">IBT 29495</strain>
    </source>
</reference>
<name>A0A9X0C1A0_9EURO</name>
<dbReference type="OrthoDB" id="4062651at2759"/>
<dbReference type="Proteomes" id="UP001149954">
    <property type="component" value="Unassembled WGS sequence"/>
</dbReference>